<accession>A0ABR4YLH9</accession>
<comment type="caution">
    <text evidence="3">The sequence shown here is derived from an EMBL/GenBank/DDBJ whole genome shotgun (WGS) entry which is preliminary data.</text>
</comment>
<proteinExistence type="inferred from homology"/>
<organism evidence="3 4">
    <name type="scientific">Alistipes inops</name>
    <dbReference type="NCBI Taxonomy" id="1501391"/>
    <lineage>
        <taxon>Bacteria</taxon>
        <taxon>Pseudomonadati</taxon>
        <taxon>Bacteroidota</taxon>
        <taxon>Bacteroidia</taxon>
        <taxon>Bacteroidales</taxon>
        <taxon>Rikenellaceae</taxon>
        <taxon>Alistipes</taxon>
    </lineage>
</organism>
<keyword evidence="4" id="KW-1185">Reference proteome</keyword>
<dbReference type="SUPFAM" id="SSF56954">
    <property type="entry name" value="Outer membrane efflux proteins (OEP)"/>
    <property type="match status" value="1"/>
</dbReference>
<dbReference type="InterPro" id="IPR010131">
    <property type="entry name" value="MdtP/NodT-like"/>
</dbReference>
<evidence type="ECO:0000256" key="2">
    <source>
        <dbReference type="SAM" id="SignalP"/>
    </source>
</evidence>
<feature type="chain" id="PRO_5046540477" description="Transporter" evidence="2">
    <location>
        <begin position="22"/>
        <end position="393"/>
    </location>
</feature>
<dbReference type="PANTHER" id="PTHR30203">
    <property type="entry name" value="OUTER MEMBRANE CATION EFFLUX PROTEIN"/>
    <property type="match status" value="1"/>
</dbReference>
<protein>
    <recommendedName>
        <fullName evidence="5">Transporter</fullName>
    </recommendedName>
</protein>
<dbReference type="RefSeq" id="WP_035472095.1">
    <property type="nucleotide sequence ID" value="NZ_JRGF01000003.1"/>
</dbReference>
<evidence type="ECO:0008006" key="5">
    <source>
        <dbReference type="Google" id="ProtNLM"/>
    </source>
</evidence>
<dbReference type="InterPro" id="IPR003423">
    <property type="entry name" value="OMP_efflux"/>
</dbReference>
<gene>
    <name evidence="3" type="ORF">LG35_02990</name>
</gene>
<reference evidence="3 4" key="1">
    <citation type="submission" date="2014-09" db="EMBL/GenBank/DDBJ databases">
        <title>Alistipes sp. 627, sp. nov., a novel member of the family Rikenellaceae isolated from human faeces.</title>
        <authorList>
            <person name="Shkoporov A.N."/>
            <person name="Chaplin A.V."/>
            <person name="Motuzova O.V."/>
            <person name="Kafarskaia L.I."/>
            <person name="Khokhlova E.V."/>
            <person name="Efimov B.A."/>
        </authorList>
    </citation>
    <scope>NUCLEOTIDE SEQUENCE [LARGE SCALE GENOMIC DNA]</scope>
    <source>
        <strain evidence="3 4">627</strain>
    </source>
</reference>
<dbReference type="Proteomes" id="UP000030889">
    <property type="component" value="Unassembled WGS sequence"/>
</dbReference>
<dbReference type="PANTHER" id="PTHR30203:SF24">
    <property type="entry name" value="BLR4935 PROTEIN"/>
    <property type="match status" value="1"/>
</dbReference>
<dbReference type="Gene3D" id="1.20.1600.10">
    <property type="entry name" value="Outer membrane efflux proteins (OEP)"/>
    <property type="match status" value="1"/>
</dbReference>
<dbReference type="EMBL" id="JRGF01000003">
    <property type="protein sequence ID" value="KHE42573.1"/>
    <property type="molecule type" value="Genomic_DNA"/>
</dbReference>
<evidence type="ECO:0000313" key="3">
    <source>
        <dbReference type="EMBL" id="KHE42573.1"/>
    </source>
</evidence>
<sequence>MNRTLIITVAAALLAATPAVAQNDLRRVLESVERNNLTLQAEAHATAGRTFEARTGNSLEPLSVSYSSAGDSPQALGKEGELEVSQSFDLPMLYATRSRIARTLAQQYETEYLALRQQILLEAKEVYLELCALHGIMELNRPRLAAAEHMAALFASRYETGDATAIDKNRTEVEYLLLKEELSAVDMRMIELSQRLAVLNGGEMPECGYTMPPAEEQMPLEVLLADWEEYAPELTALRLQEQGARYDVRLSRQQALPKVELGYKYEYGTGEHFNGFTAGLSIPILSNRHNVKRAHAMEQAAKANTESALAQQRSSVRELYLKVDYTGRLLESFGGLPDAAGYIDMLGRTLEAGQINIVDYYSELDTFYSALETRIRTDLEYRLGLARLNVIYM</sequence>
<comment type="similarity">
    <text evidence="1">Belongs to the outer membrane factor (OMF) (TC 1.B.17) family.</text>
</comment>
<dbReference type="Pfam" id="PF02321">
    <property type="entry name" value="OEP"/>
    <property type="match status" value="1"/>
</dbReference>
<evidence type="ECO:0000256" key="1">
    <source>
        <dbReference type="ARBA" id="ARBA00007613"/>
    </source>
</evidence>
<feature type="signal peptide" evidence="2">
    <location>
        <begin position="1"/>
        <end position="21"/>
    </location>
</feature>
<name>A0ABR4YLH9_9BACT</name>
<keyword evidence="2" id="KW-0732">Signal</keyword>
<evidence type="ECO:0000313" key="4">
    <source>
        <dbReference type="Proteomes" id="UP000030889"/>
    </source>
</evidence>